<dbReference type="Proteomes" id="UP000095606">
    <property type="component" value="Unassembled WGS sequence"/>
</dbReference>
<feature type="chain" id="PRO_5041122615" evidence="1">
    <location>
        <begin position="19"/>
        <end position="487"/>
    </location>
</feature>
<name>A0A174Q0F7_9BACE</name>
<dbReference type="PANTHER" id="PTHR31252:SF11">
    <property type="entry name" value="DUF4419 DOMAIN-CONTAINING PROTEIN"/>
    <property type="match status" value="1"/>
</dbReference>
<dbReference type="InterPro" id="IPR025533">
    <property type="entry name" value="DUF4419"/>
</dbReference>
<dbReference type="AlphaFoldDB" id="A0A174Q0F7"/>
<sequence>MKKLLFYLFILCSTSAAAQNGTTFEVEQLSKPEKLHPVASPDEIYRYLMLSDNELTIRITEKDIWKPPFNVIAKSESPDSLVHFGYNSFFRGMYQAYADHRPFVLSPDMIWLLISQGFAQHVNANHESLRKYFVDFSGKQSLVVQSNKKLEDPSLSWEEMLPQFTEQIRKEVGGNLVETLTCNFSTTTSLEKTVSEITIMETVKSYFEFITIMIACGIPEITLEGTPQDWEKVLNKARELKEYKLEWWTSQLEPLLEEFVKASKGTVNQEFWRNMFKCHSPKSCGAPETFDGWIIKFFPYDNEGKRNNLKQIVGRKKLPSEIVKVDLKYIEAYNDTVIETPLELWSGFIGLKQNNESFALRPQIGWMVRKKSTDNTRLINRLKADAKTGGFGGGINLRVKEFPSILLKLEEIKQLELTFINEIDIPDELSKVKIERLELSGKITEEGIQRIKSLFPNTNLKINRKNITEISPGNSQRHKEIIGITYE</sequence>
<accession>A0A3E5GB74</accession>
<evidence type="ECO:0000313" key="4">
    <source>
        <dbReference type="Proteomes" id="UP000095606"/>
    </source>
</evidence>
<keyword evidence="1" id="KW-0732">Signal</keyword>
<evidence type="ECO:0000313" key="2">
    <source>
        <dbReference type="EMBL" id="CUP65346.1"/>
    </source>
</evidence>
<dbReference type="GeneID" id="69589195"/>
<gene>
    <name evidence="2" type="ORF">ERS852461_03062</name>
    <name evidence="3" type="ORF">NXY30_11930</name>
</gene>
<feature type="signal peptide" evidence="1">
    <location>
        <begin position="1"/>
        <end position="18"/>
    </location>
</feature>
<keyword evidence="5" id="KW-1185">Reference proteome</keyword>
<dbReference type="PANTHER" id="PTHR31252">
    <property type="entry name" value="DUF4419 DOMAIN-CONTAINING PROTEIN"/>
    <property type="match status" value="1"/>
</dbReference>
<reference evidence="3" key="2">
    <citation type="submission" date="2022-08" db="EMBL/GenBank/DDBJ databases">
        <title>Genome Sequencing of Bacteroides fragilis Group Isolates with Nanopore Technology.</title>
        <authorList>
            <person name="Tisza M.J."/>
            <person name="Smith D."/>
            <person name="Dekker J.P."/>
        </authorList>
    </citation>
    <scope>NUCLEOTIDE SEQUENCE</scope>
    <source>
        <strain evidence="3">BFG-527</strain>
    </source>
</reference>
<reference evidence="2 4" key="1">
    <citation type="submission" date="2015-09" db="EMBL/GenBank/DDBJ databases">
        <authorList>
            <consortium name="Pathogen Informatics"/>
        </authorList>
    </citation>
    <scope>NUCLEOTIDE SEQUENCE [LARGE SCALE GENOMIC DNA]</scope>
    <source>
        <strain evidence="2 4">2789STDY5834846</strain>
    </source>
</reference>
<protein>
    <submittedName>
        <fullName evidence="3">DUF4419 domain-containing protein</fullName>
    </submittedName>
</protein>
<dbReference type="EMBL" id="CZAE01000015">
    <property type="protein sequence ID" value="CUP65346.1"/>
    <property type="molecule type" value="Genomic_DNA"/>
</dbReference>
<evidence type="ECO:0000313" key="5">
    <source>
        <dbReference type="Proteomes" id="UP001060104"/>
    </source>
</evidence>
<evidence type="ECO:0000313" key="3">
    <source>
        <dbReference type="EMBL" id="UVQ77020.1"/>
    </source>
</evidence>
<accession>A0A174Q0F7</accession>
<dbReference type="EMBL" id="CP103141">
    <property type="protein sequence ID" value="UVQ77020.1"/>
    <property type="molecule type" value="Genomic_DNA"/>
</dbReference>
<dbReference type="RefSeq" id="WP_055270105.1">
    <property type="nucleotide sequence ID" value="NZ_CABMFH010000012.1"/>
</dbReference>
<evidence type="ECO:0000256" key="1">
    <source>
        <dbReference type="SAM" id="SignalP"/>
    </source>
</evidence>
<proteinExistence type="predicted"/>
<organism evidence="2 4">
    <name type="scientific">Bacteroides faecis</name>
    <dbReference type="NCBI Taxonomy" id="674529"/>
    <lineage>
        <taxon>Bacteria</taxon>
        <taxon>Pseudomonadati</taxon>
        <taxon>Bacteroidota</taxon>
        <taxon>Bacteroidia</taxon>
        <taxon>Bacteroidales</taxon>
        <taxon>Bacteroidaceae</taxon>
        <taxon>Bacteroides</taxon>
    </lineage>
</organism>
<dbReference type="Pfam" id="PF14388">
    <property type="entry name" value="DUF4419"/>
    <property type="match status" value="1"/>
</dbReference>
<dbReference type="Proteomes" id="UP001060104">
    <property type="component" value="Chromosome"/>
</dbReference>